<dbReference type="AlphaFoldDB" id="A0A078MFN1"/>
<evidence type="ECO:0000256" key="3">
    <source>
        <dbReference type="ARBA" id="ARBA00022481"/>
    </source>
</evidence>
<evidence type="ECO:0000256" key="5">
    <source>
        <dbReference type="ARBA" id="ARBA00022989"/>
    </source>
</evidence>
<name>A0A078MFN1_9PSED</name>
<dbReference type="GO" id="GO:0006935">
    <property type="term" value="P:chemotaxis"/>
    <property type="evidence" value="ECO:0007669"/>
    <property type="project" value="UniProtKB-ARBA"/>
</dbReference>
<dbReference type="Pfam" id="PF00015">
    <property type="entry name" value="MCPsignal"/>
    <property type="match status" value="1"/>
</dbReference>
<keyword evidence="4" id="KW-0812">Transmembrane</keyword>
<dbReference type="SUPFAM" id="SSF58104">
    <property type="entry name" value="Methyl-accepting chemotaxis protein (MCP) signaling domain"/>
    <property type="match status" value="1"/>
</dbReference>
<keyword evidence="5" id="KW-1133">Transmembrane helix</keyword>
<dbReference type="SMART" id="SM00283">
    <property type="entry name" value="MA"/>
    <property type="match status" value="1"/>
</dbReference>
<dbReference type="Gene3D" id="1.20.120.30">
    <property type="entry name" value="Aspartate receptor, ligand-binding domain"/>
    <property type="match status" value="1"/>
</dbReference>
<keyword evidence="6" id="KW-0472">Membrane</keyword>
<feature type="domain" description="Methyl-accepting transducer" evidence="10">
    <location>
        <begin position="63"/>
        <end position="257"/>
    </location>
</feature>
<dbReference type="PANTHER" id="PTHR32089">
    <property type="entry name" value="METHYL-ACCEPTING CHEMOTAXIS PROTEIN MCPB"/>
    <property type="match status" value="1"/>
</dbReference>
<reference evidence="11" key="1">
    <citation type="submission" date="2014-07" db="EMBL/GenBank/DDBJ databases">
        <authorList>
            <person name="Urmite Genomes Urmite Genomes"/>
        </authorList>
    </citation>
    <scope>NUCLEOTIDE SEQUENCE</scope>
    <source>
        <strain evidence="11">12M76_air</strain>
    </source>
</reference>
<dbReference type="PANTHER" id="PTHR32089:SF112">
    <property type="entry name" value="LYSOZYME-LIKE PROTEIN-RELATED"/>
    <property type="match status" value="1"/>
</dbReference>
<evidence type="ECO:0000256" key="9">
    <source>
        <dbReference type="SAM" id="Coils"/>
    </source>
</evidence>
<evidence type="ECO:0000313" key="11">
    <source>
        <dbReference type="EMBL" id="CEA03511.1"/>
    </source>
</evidence>
<comment type="subcellular location">
    <subcellularLocation>
        <location evidence="1">Cell membrane</location>
    </subcellularLocation>
</comment>
<evidence type="ECO:0000256" key="6">
    <source>
        <dbReference type="ARBA" id="ARBA00023136"/>
    </source>
</evidence>
<keyword evidence="3" id="KW-0488">Methylation</keyword>
<evidence type="ECO:0000259" key="10">
    <source>
        <dbReference type="PROSITE" id="PS50111"/>
    </source>
</evidence>
<dbReference type="PATRIC" id="fig|1461581.3.peg.1116"/>
<dbReference type="GO" id="GO:0007165">
    <property type="term" value="P:signal transduction"/>
    <property type="evidence" value="ECO:0007669"/>
    <property type="project" value="UniProtKB-KW"/>
</dbReference>
<dbReference type="PROSITE" id="PS50111">
    <property type="entry name" value="CHEMOTAXIS_TRANSDUC_2"/>
    <property type="match status" value="1"/>
</dbReference>
<keyword evidence="9" id="KW-0175">Coiled coil</keyword>
<dbReference type="GO" id="GO:0005886">
    <property type="term" value="C:plasma membrane"/>
    <property type="evidence" value="ECO:0007669"/>
    <property type="project" value="UniProtKB-SubCell"/>
</dbReference>
<dbReference type="Pfam" id="PF13682">
    <property type="entry name" value="CZB"/>
    <property type="match status" value="1"/>
</dbReference>
<evidence type="ECO:0000256" key="2">
    <source>
        <dbReference type="ARBA" id="ARBA00022475"/>
    </source>
</evidence>
<dbReference type="OrthoDB" id="9808588at2"/>
<organism evidence="11">
    <name type="scientific">Pseudomonas saudimassiliensis</name>
    <dbReference type="NCBI Taxonomy" id="1461581"/>
    <lineage>
        <taxon>Bacteria</taxon>
        <taxon>Pseudomonadati</taxon>
        <taxon>Pseudomonadota</taxon>
        <taxon>Gammaproteobacteria</taxon>
        <taxon>Pseudomonadales</taxon>
        <taxon>Pseudomonadaceae</taxon>
        <taxon>Pseudomonas</taxon>
    </lineage>
</organism>
<dbReference type="InterPro" id="IPR025991">
    <property type="entry name" value="Chemoreceptor_zinc-bind_dom"/>
</dbReference>
<proteinExistence type="predicted"/>
<dbReference type="EMBL" id="LM997413">
    <property type="protein sequence ID" value="CEA03511.1"/>
    <property type="molecule type" value="Genomic_DNA"/>
</dbReference>
<dbReference type="EMBL" id="LK391969">
    <property type="protein sequence ID" value="CEF26213.1"/>
    <property type="molecule type" value="Genomic_DNA"/>
</dbReference>
<evidence type="ECO:0000256" key="1">
    <source>
        <dbReference type="ARBA" id="ARBA00004236"/>
    </source>
</evidence>
<keyword evidence="2" id="KW-1003">Cell membrane</keyword>
<protein>
    <submittedName>
        <fullName evidence="11">Methyl-accepting chemotaxis protein</fullName>
    </submittedName>
</protein>
<feature type="coiled-coil region" evidence="9">
    <location>
        <begin position="3"/>
        <end position="44"/>
    </location>
</feature>
<dbReference type="InterPro" id="IPR004089">
    <property type="entry name" value="MCPsignal_dom"/>
</dbReference>
<sequence>MWWRGNKDELQALQRDRQRLEAEVARQASHIAELQQQLEEQSHRDQRELDYYRQVSGNLIRFSTSVTHLGDSFEYLAGQLNRDREHAVEVASAALGNQQRFDDLRHKATAMESGLIGASNQVETLSEHSAEINGIVDLIGGIASQTNLLALNAAIEAARAGEAGRGFAVVASEIRHLAERTAQATSDIVARIDELQKITGAVQQYIQSQGALAEDFSRSTEAAVVGMDLLHSLAGEMQRGIETSAFRAGVELANLDELSLKFVVYNHLLGKRGAPLPELPGERDCRFGRWYYGNGSQSIQQSQQFREIERPHTAVHSEGLAAMHCFNDGALETAVQHLGGMEEANLAVMRIVADVMAAFERRQTST</sequence>
<evidence type="ECO:0000256" key="8">
    <source>
        <dbReference type="PROSITE-ProRule" id="PRU00284"/>
    </source>
</evidence>
<dbReference type="Gene3D" id="1.10.287.950">
    <property type="entry name" value="Methyl-accepting chemotaxis protein"/>
    <property type="match status" value="1"/>
</dbReference>
<evidence type="ECO:0000256" key="4">
    <source>
        <dbReference type="ARBA" id="ARBA00022692"/>
    </source>
</evidence>
<gene>
    <name evidence="11" type="ORF">BN1049_01140</name>
</gene>
<keyword evidence="7 8" id="KW-0807">Transducer</keyword>
<evidence type="ECO:0000256" key="7">
    <source>
        <dbReference type="ARBA" id="ARBA00023224"/>
    </source>
</evidence>
<accession>A0A078MFN1</accession>